<organism evidence="7 8">
    <name type="scientific">Corynebacterium uterequi</name>
    <dbReference type="NCBI Taxonomy" id="1072256"/>
    <lineage>
        <taxon>Bacteria</taxon>
        <taxon>Bacillati</taxon>
        <taxon>Actinomycetota</taxon>
        <taxon>Actinomycetes</taxon>
        <taxon>Mycobacteriales</taxon>
        <taxon>Corynebacteriaceae</taxon>
        <taxon>Corynebacterium</taxon>
    </lineage>
</organism>
<evidence type="ECO:0000256" key="4">
    <source>
        <dbReference type="ARBA" id="ARBA00023098"/>
    </source>
</evidence>
<name>A0A0G3HKB1_9CORY</name>
<dbReference type="EMBL" id="CP011546">
    <property type="protein sequence ID" value="AKK11587.1"/>
    <property type="molecule type" value="Genomic_DNA"/>
</dbReference>
<dbReference type="SUPFAM" id="SSF56801">
    <property type="entry name" value="Acetyl-CoA synthetase-like"/>
    <property type="match status" value="1"/>
</dbReference>
<evidence type="ECO:0000313" key="8">
    <source>
        <dbReference type="Proteomes" id="UP000035548"/>
    </source>
</evidence>
<dbReference type="STRING" id="1072256.CUTER_08010"/>
<dbReference type="OrthoDB" id="9803968at2"/>
<reference evidence="8" key="2">
    <citation type="submission" date="2015-05" db="EMBL/GenBank/DDBJ databases">
        <title>Complete genome sequence of Corynebacterium uterequi DSM 45634, isolated from the uterus of a maiden mare.</title>
        <authorList>
            <person name="Ruckert C."/>
            <person name="Albersmeier A."/>
            <person name="Winkler A."/>
            <person name="Tauch A."/>
        </authorList>
    </citation>
    <scope>NUCLEOTIDE SEQUENCE [LARGE SCALE GENOMIC DNA]</scope>
    <source>
        <strain evidence="8">DSM 45634</strain>
    </source>
</reference>
<dbReference type="Pfam" id="PF00501">
    <property type="entry name" value="AMP-binding"/>
    <property type="match status" value="1"/>
</dbReference>
<evidence type="ECO:0000256" key="2">
    <source>
        <dbReference type="ARBA" id="ARBA00022598"/>
    </source>
</evidence>
<dbReference type="PATRIC" id="fig|1072256.5.peg.1581"/>
<dbReference type="AlphaFoldDB" id="A0A0G3HKB1"/>
<dbReference type="PANTHER" id="PTHR43272">
    <property type="entry name" value="LONG-CHAIN-FATTY-ACID--COA LIGASE"/>
    <property type="match status" value="1"/>
</dbReference>
<keyword evidence="3" id="KW-0276">Fatty acid metabolism</keyword>
<dbReference type="KEGG" id="cut:CUTER_08010"/>
<dbReference type="Pfam" id="PF23562">
    <property type="entry name" value="AMP-binding_C_3"/>
    <property type="match status" value="1"/>
</dbReference>
<proteinExistence type="inferred from homology"/>
<feature type="domain" description="AMP-dependent synthetase/ligase" evidence="6">
    <location>
        <begin position="58"/>
        <end position="457"/>
    </location>
</feature>
<evidence type="ECO:0000256" key="3">
    <source>
        <dbReference type="ARBA" id="ARBA00022832"/>
    </source>
</evidence>
<keyword evidence="4" id="KW-0443">Lipid metabolism</keyword>
<dbReference type="PANTHER" id="PTHR43272:SF32">
    <property type="entry name" value="AMP-DEPENDENT SYNTHETASE_LIGASE DOMAIN-CONTAINING PROTEIN"/>
    <property type="match status" value="1"/>
</dbReference>
<dbReference type="GO" id="GO:0016020">
    <property type="term" value="C:membrane"/>
    <property type="evidence" value="ECO:0007669"/>
    <property type="project" value="TreeGrafter"/>
</dbReference>
<dbReference type="Gene3D" id="3.40.50.12780">
    <property type="entry name" value="N-terminal domain of ligase-like"/>
    <property type="match status" value="1"/>
</dbReference>
<dbReference type="Proteomes" id="UP000035548">
    <property type="component" value="Chromosome"/>
</dbReference>
<keyword evidence="2 7" id="KW-0436">Ligase</keyword>
<sequence length="630" mass="68537">MSVENQAPGTTVPINVIDYHGSPAYLAPARFTLDADENCLSALMALAKSNPHLVLFYRQAHYDWVNVTARDYVREILDVAKGLVSMGVQPGDRVILLSGTRYEWMLLGYAIWAAGATAVPIYPSSSLSQIQWIVEDSGAVLALTETRDHTDLMEHLILQPDGSPTLAGSPSQLRRILEINAAAVDTLAFEGRGVSDEEIRGRIDAIAHDDVASITYTSGTTGNPKGCMLTHYNWIFQVRALLHDGIGKLGRPGTRVVTYLPLAHVLAHAVAQTIAISGGTQAYWSDTKTLTTAFERFRPQLVLGVPRVYEKVRNGAYQKALQGGPVKAALFRRAESTAIEYSKALDTPEGPTKALQLRHRLYDKLVYSKIRAALGGQVETAITGGSAMSPDLSHFFRGLGAPVYEGYGLTETTAACAVCNEDQRIGSVGQPVGGYGARINDDGEICISGGGVFKGYWRNDAATQEAVVDGWFNTGDLGEISESGHITITGRKKDLIVTAGGKNISPGPMEDILREHPLISQALMVGDGKPFPAALITLDEDELTRWKLDHNVPANKSVRDLATDPGLRSEIQDAINAANATVSHAEGIKKFRILDRDLTEEDNELTATMKVKRHVVFKRFAKEIDKMYQR</sequence>
<dbReference type="InterPro" id="IPR000873">
    <property type="entry name" value="AMP-dep_synth/lig_dom"/>
</dbReference>
<evidence type="ECO:0000313" key="7">
    <source>
        <dbReference type="EMBL" id="AKK11587.1"/>
    </source>
</evidence>
<dbReference type="InterPro" id="IPR042099">
    <property type="entry name" value="ANL_N_sf"/>
</dbReference>
<dbReference type="PROSITE" id="PS00455">
    <property type="entry name" value="AMP_BINDING"/>
    <property type="match status" value="1"/>
</dbReference>
<dbReference type="InterPro" id="IPR020845">
    <property type="entry name" value="AMP-binding_CS"/>
</dbReference>
<dbReference type="CDD" id="cd05907">
    <property type="entry name" value="VL_LC_FACS_like"/>
    <property type="match status" value="1"/>
</dbReference>
<evidence type="ECO:0000256" key="1">
    <source>
        <dbReference type="ARBA" id="ARBA00006432"/>
    </source>
</evidence>
<comment type="similarity">
    <text evidence="1">Belongs to the ATP-dependent AMP-binding enzyme family.</text>
</comment>
<evidence type="ECO:0000256" key="5">
    <source>
        <dbReference type="ARBA" id="ARBA00032875"/>
    </source>
</evidence>
<gene>
    <name evidence="7" type="primary">fadD15</name>
    <name evidence="7" type="ORF">CUTER_08010</name>
</gene>
<keyword evidence="8" id="KW-1185">Reference proteome</keyword>
<reference evidence="7 8" key="1">
    <citation type="journal article" date="2015" name="Genome Announc.">
        <title>Virulence Factor Genes Detected in the Complete Genome Sequence of Corynebacterium uterequi DSM 45634, Isolated from the Uterus of a Maiden Mare.</title>
        <authorList>
            <person name="Ruckert C."/>
            <person name="Kriete M."/>
            <person name="Jaenicke S."/>
            <person name="Winkler A."/>
            <person name="Tauch A."/>
        </authorList>
    </citation>
    <scope>NUCLEOTIDE SEQUENCE [LARGE SCALE GENOMIC DNA]</scope>
    <source>
        <strain evidence="7 8">DSM 45634</strain>
    </source>
</reference>
<dbReference type="GO" id="GO:0004467">
    <property type="term" value="F:long-chain fatty acid-CoA ligase activity"/>
    <property type="evidence" value="ECO:0007669"/>
    <property type="project" value="TreeGrafter"/>
</dbReference>
<accession>A0A0G3HKB1</accession>
<protein>
    <recommendedName>
        <fullName evidence="5">Acyl-CoA synthetase</fullName>
    </recommendedName>
</protein>
<evidence type="ECO:0000259" key="6">
    <source>
        <dbReference type="Pfam" id="PF00501"/>
    </source>
</evidence>